<name>A0A8T0HD36_CERPU</name>
<evidence type="ECO:0000256" key="2">
    <source>
        <dbReference type="ARBA" id="ARBA00004502"/>
    </source>
</evidence>
<dbReference type="Pfam" id="PF01277">
    <property type="entry name" value="Oleosin"/>
    <property type="match status" value="1"/>
</dbReference>
<feature type="transmembrane region" description="Helical" evidence="8">
    <location>
        <begin position="30"/>
        <end position="51"/>
    </location>
</feature>
<comment type="caution">
    <text evidence="9">The sequence shown here is derived from an EMBL/GenBank/DDBJ whole genome shotgun (WGS) entry which is preliminary data.</text>
</comment>
<dbReference type="GO" id="GO:0012511">
    <property type="term" value="C:monolayer-surrounded lipid storage body"/>
    <property type="evidence" value="ECO:0007669"/>
    <property type="project" value="InterPro"/>
</dbReference>
<dbReference type="PANTHER" id="PTHR33203:SF24">
    <property type="entry name" value="OLEOSIN"/>
    <property type="match status" value="1"/>
</dbReference>
<dbReference type="Proteomes" id="UP000822688">
    <property type="component" value="Chromosome 6"/>
</dbReference>
<keyword evidence="10" id="KW-1185">Reference proteome</keyword>
<organism evidence="9 10">
    <name type="scientific">Ceratodon purpureus</name>
    <name type="common">Fire moss</name>
    <name type="synonym">Dicranum purpureum</name>
    <dbReference type="NCBI Taxonomy" id="3225"/>
    <lineage>
        <taxon>Eukaryota</taxon>
        <taxon>Viridiplantae</taxon>
        <taxon>Streptophyta</taxon>
        <taxon>Embryophyta</taxon>
        <taxon>Bryophyta</taxon>
        <taxon>Bryophytina</taxon>
        <taxon>Bryopsida</taxon>
        <taxon>Dicranidae</taxon>
        <taxon>Pseudoditrichales</taxon>
        <taxon>Ditrichaceae</taxon>
        <taxon>Ceratodon</taxon>
    </lineage>
</organism>
<dbReference type="OrthoDB" id="690239at2759"/>
<protein>
    <recommendedName>
        <fullName evidence="11">Oleosin</fullName>
    </recommendedName>
</protein>
<keyword evidence="6 8" id="KW-1133">Transmembrane helix</keyword>
<comment type="similarity">
    <text evidence="3">Belongs to the oleosin family.</text>
</comment>
<evidence type="ECO:0000256" key="1">
    <source>
        <dbReference type="ARBA" id="ARBA00004141"/>
    </source>
</evidence>
<keyword evidence="5 8" id="KW-0812">Transmembrane</keyword>
<evidence type="ECO:0000313" key="9">
    <source>
        <dbReference type="EMBL" id="KAG0569423.1"/>
    </source>
</evidence>
<evidence type="ECO:0000256" key="8">
    <source>
        <dbReference type="SAM" id="Phobius"/>
    </source>
</evidence>
<dbReference type="AlphaFoldDB" id="A0A8T0HD36"/>
<dbReference type="EMBL" id="CM026427">
    <property type="protein sequence ID" value="KAG0569423.1"/>
    <property type="molecule type" value="Genomic_DNA"/>
</dbReference>
<dbReference type="InterPro" id="IPR000136">
    <property type="entry name" value="Oleosin"/>
</dbReference>
<comment type="subcellular location">
    <subcellularLocation>
        <location evidence="2">Lipid droplet</location>
    </subcellularLocation>
    <subcellularLocation>
        <location evidence="1">Membrane</location>
        <topology evidence="1">Multi-pass membrane protein</topology>
    </subcellularLocation>
</comment>
<evidence type="ECO:0000256" key="5">
    <source>
        <dbReference type="ARBA" id="ARBA00022692"/>
    </source>
</evidence>
<gene>
    <name evidence="9" type="ORF">KC19_6G089600</name>
</gene>
<evidence type="ECO:0000313" key="10">
    <source>
        <dbReference type="Proteomes" id="UP000822688"/>
    </source>
</evidence>
<sequence length="153" mass="16379">MADAAPEIKRKAQDLYGQAQQNAPLNRRQVLGLVTILVALGTILTLAGLTFAGTSITVLLASPVLLFFSPILVPLAVIAFFSIGSLLGFGGFVSFVVWAYKYYKGGHPVGSDQVDAARYRLYEGANTVKSKAQQYSQEAKDYVKAKTDTSTAA</sequence>
<evidence type="ECO:0000256" key="7">
    <source>
        <dbReference type="ARBA" id="ARBA00023136"/>
    </source>
</evidence>
<evidence type="ECO:0000256" key="6">
    <source>
        <dbReference type="ARBA" id="ARBA00022989"/>
    </source>
</evidence>
<proteinExistence type="inferred from homology"/>
<dbReference type="GO" id="GO:0016020">
    <property type="term" value="C:membrane"/>
    <property type="evidence" value="ECO:0007669"/>
    <property type="project" value="UniProtKB-SubCell"/>
</dbReference>
<accession>A0A8T0HD36</accession>
<evidence type="ECO:0008006" key="11">
    <source>
        <dbReference type="Google" id="ProtNLM"/>
    </source>
</evidence>
<keyword evidence="4" id="KW-0551">Lipid droplet</keyword>
<dbReference type="GO" id="GO:0019915">
    <property type="term" value="P:lipid storage"/>
    <property type="evidence" value="ECO:0007669"/>
    <property type="project" value="TreeGrafter"/>
</dbReference>
<reference evidence="9 10" key="1">
    <citation type="submission" date="2020-06" db="EMBL/GenBank/DDBJ databases">
        <title>WGS assembly of Ceratodon purpureus strain R40.</title>
        <authorList>
            <person name="Carey S.B."/>
            <person name="Jenkins J."/>
            <person name="Shu S."/>
            <person name="Lovell J.T."/>
            <person name="Sreedasyam A."/>
            <person name="Maumus F."/>
            <person name="Tiley G.P."/>
            <person name="Fernandez-Pozo N."/>
            <person name="Barry K."/>
            <person name="Chen C."/>
            <person name="Wang M."/>
            <person name="Lipzen A."/>
            <person name="Daum C."/>
            <person name="Saski C.A."/>
            <person name="Payton A.C."/>
            <person name="Mcbreen J.C."/>
            <person name="Conrad R.E."/>
            <person name="Kollar L.M."/>
            <person name="Olsson S."/>
            <person name="Huttunen S."/>
            <person name="Landis J.B."/>
            <person name="Wickett N.J."/>
            <person name="Johnson M.G."/>
            <person name="Rensing S.A."/>
            <person name="Grimwood J."/>
            <person name="Schmutz J."/>
            <person name="Mcdaniel S.F."/>
        </authorList>
    </citation>
    <scope>NUCLEOTIDE SEQUENCE [LARGE SCALE GENOMIC DNA]</scope>
    <source>
        <strain evidence="9 10">R40</strain>
    </source>
</reference>
<evidence type="ECO:0000256" key="4">
    <source>
        <dbReference type="ARBA" id="ARBA00022677"/>
    </source>
</evidence>
<dbReference type="PANTHER" id="PTHR33203">
    <property type="entry name" value="OLEOSIN"/>
    <property type="match status" value="1"/>
</dbReference>
<keyword evidence="7 8" id="KW-0472">Membrane</keyword>
<feature type="transmembrane region" description="Helical" evidence="8">
    <location>
        <begin position="71"/>
        <end position="100"/>
    </location>
</feature>
<evidence type="ECO:0000256" key="3">
    <source>
        <dbReference type="ARBA" id="ARBA00010858"/>
    </source>
</evidence>